<evidence type="ECO:0000256" key="1">
    <source>
        <dbReference type="ARBA" id="ARBA00001911"/>
    </source>
</evidence>
<evidence type="ECO:0000256" key="11">
    <source>
        <dbReference type="ARBA" id="ARBA00023239"/>
    </source>
</evidence>
<dbReference type="RefSeq" id="WP_015655470.1">
    <property type="nucleotide sequence ID" value="NC_020504.1"/>
</dbReference>
<evidence type="ECO:0000256" key="4">
    <source>
        <dbReference type="ARBA" id="ARBA00022793"/>
    </source>
</evidence>
<dbReference type="OrthoDB" id="9801785at2"/>
<evidence type="ECO:0000256" key="10">
    <source>
        <dbReference type="ARBA" id="ARBA00023180"/>
    </source>
</evidence>
<keyword evidence="11 14" id="KW-0456">Lyase</keyword>
<keyword evidence="3" id="KW-0812">Transmembrane</keyword>
<dbReference type="Pfam" id="PF01370">
    <property type="entry name" value="Epimerase"/>
    <property type="match status" value="1"/>
</dbReference>
<gene>
    <name evidence="14" type="ORF">BN159_0692</name>
</gene>
<dbReference type="GO" id="GO:0033320">
    <property type="term" value="P:UDP-D-xylose biosynthetic process"/>
    <property type="evidence" value="ECO:0007669"/>
    <property type="project" value="UniProtKB-UniPathway"/>
</dbReference>
<name>K4QSQ7_STRDJ</name>
<dbReference type="EMBL" id="HE971709">
    <property type="protein sequence ID" value="CCK25071.1"/>
    <property type="molecule type" value="Genomic_DNA"/>
</dbReference>
<evidence type="ECO:0000256" key="6">
    <source>
        <dbReference type="ARBA" id="ARBA00022989"/>
    </source>
</evidence>
<evidence type="ECO:0000313" key="14">
    <source>
        <dbReference type="EMBL" id="CCK25071.1"/>
    </source>
</evidence>
<dbReference type="eggNOG" id="COG0451">
    <property type="taxonomic scope" value="Bacteria"/>
</dbReference>
<comment type="cofactor">
    <cofactor evidence="1">
        <name>NAD(+)</name>
        <dbReference type="ChEBI" id="CHEBI:57540"/>
    </cofactor>
</comment>
<dbReference type="InterPro" id="IPR001509">
    <property type="entry name" value="Epimerase_deHydtase"/>
</dbReference>
<keyword evidence="15" id="KW-1185">Reference proteome</keyword>
<sequence length="367" mass="39187">MRVAVTGGGGFLGSHLCEALLRRGDSVVCLDNFSTGDPENIAHLLSDPAFEFHHADVSVSVEIRGRVDAVAHLASPASPPDYLRQPLETLAVGSRGTENALRLALRHNSRFILASTSEIYGDPLVHPQEEAYWGNVNSIGPRSVYDEAKRYAEAVSAAYRRTHGLSVGIARIFNTYGPRMRPHDGRVVSSFITQALTGEPLTIYGDGTQTRSFCYVDDLVRGLVALLDSSEMGPFNLGNPVERTVSELAEIVRAMTGSASAVKYHPLPVDDPGRRRPVITRAREVLGWQPEIDITEGLRRTVAYFSARPDRLGASAAAIRGGQDDTVPLSAPAITAGTTPQAIPGPATAVTDLAPSAVSVPPSVSDS</sequence>
<dbReference type="STRING" id="1214101.BN159_0692"/>
<dbReference type="GO" id="GO:0005737">
    <property type="term" value="C:cytoplasm"/>
    <property type="evidence" value="ECO:0007669"/>
    <property type="project" value="TreeGrafter"/>
</dbReference>
<accession>K4QSQ7</accession>
<evidence type="ECO:0000313" key="15">
    <source>
        <dbReference type="Proteomes" id="UP000008043"/>
    </source>
</evidence>
<evidence type="ECO:0000256" key="2">
    <source>
        <dbReference type="ARBA" id="ARBA00004323"/>
    </source>
</evidence>
<protein>
    <submittedName>
        <fullName evidence="14">UDP-glucuronic acid decarboxylase 1</fullName>
        <ecNumber evidence="14">4.1.1.35</ecNumber>
    </submittedName>
</protein>
<organism evidence="14 15">
    <name type="scientific">Streptomyces davaonensis (strain DSM 101723 / JCM 4913 / KCC S-0913 / 768)</name>
    <dbReference type="NCBI Taxonomy" id="1214101"/>
    <lineage>
        <taxon>Bacteria</taxon>
        <taxon>Bacillati</taxon>
        <taxon>Actinomycetota</taxon>
        <taxon>Actinomycetes</taxon>
        <taxon>Kitasatosporales</taxon>
        <taxon>Streptomycetaceae</taxon>
        <taxon>Streptomyces</taxon>
    </lineage>
</organism>
<keyword evidence="6" id="KW-1133">Transmembrane helix</keyword>
<dbReference type="InterPro" id="IPR044516">
    <property type="entry name" value="UXS-like"/>
</dbReference>
<evidence type="ECO:0000256" key="9">
    <source>
        <dbReference type="ARBA" id="ARBA00023136"/>
    </source>
</evidence>
<dbReference type="Proteomes" id="UP000008043">
    <property type="component" value="Chromosome"/>
</dbReference>
<dbReference type="PANTHER" id="PTHR43078">
    <property type="entry name" value="UDP-GLUCURONIC ACID DECARBOXYLASE-RELATED"/>
    <property type="match status" value="1"/>
</dbReference>
<proteinExistence type="predicted"/>
<keyword evidence="5" id="KW-0735">Signal-anchor</keyword>
<dbReference type="KEGG" id="sdv:BN159_0692"/>
<dbReference type="SUPFAM" id="SSF51735">
    <property type="entry name" value="NAD(P)-binding Rossmann-fold domains"/>
    <property type="match status" value="1"/>
</dbReference>
<evidence type="ECO:0000256" key="8">
    <source>
        <dbReference type="ARBA" id="ARBA00023034"/>
    </source>
</evidence>
<keyword evidence="9" id="KW-0472">Membrane</keyword>
<evidence type="ECO:0000259" key="13">
    <source>
        <dbReference type="Pfam" id="PF01370"/>
    </source>
</evidence>
<evidence type="ECO:0000256" key="7">
    <source>
        <dbReference type="ARBA" id="ARBA00023027"/>
    </source>
</evidence>
<dbReference type="AlphaFoldDB" id="K4QSQ7"/>
<dbReference type="InterPro" id="IPR036291">
    <property type="entry name" value="NAD(P)-bd_dom_sf"/>
</dbReference>
<comment type="subcellular location">
    <subcellularLocation>
        <location evidence="2">Golgi apparatus membrane</location>
        <topology evidence="2">Single-pass type II membrane protein</topology>
    </subcellularLocation>
    <subcellularLocation>
        <location evidence="12">Golgi apparatus</location>
        <location evidence="12">Golgi stack membrane</location>
    </subcellularLocation>
</comment>
<keyword evidence="8" id="KW-0333">Golgi apparatus</keyword>
<dbReference type="FunFam" id="3.40.50.720:FF:000065">
    <property type="entry name" value="UDP-glucuronic acid decarboxylase 1"/>
    <property type="match status" value="1"/>
</dbReference>
<dbReference type="Gene3D" id="3.40.50.720">
    <property type="entry name" value="NAD(P)-binding Rossmann-like Domain"/>
    <property type="match status" value="1"/>
</dbReference>
<dbReference type="GO" id="GO:0042732">
    <property type="term" value="P:D-xylose metabolic process"/>
    <property type="evidence" value="ECO:0007669"/>
    <property type="project" value="InterPro"/>
</dbReference>
<dbReference type="HOGENOM" id="CLU_007383_4_0_11"/>
<keyword evidence="10" id="KW-0325">Glycoprotein</keyword>
<keyword evidence="4" id="KW-0210">Decarboxylase</keyword>
<feature type="domain" description="NAD-dependent epimerase/dehydratase" evidence="13">
    <location>
        <begin position="3"/>
        <end position="238"/>
    </location>
</feature>
<dbReference type="CDD" id="cd05230">
    <property type="entry name" value="UGD_SDR_e"/>
    <property type="match status" value="1"/>
</dbReference>
<dbReference type="PANTHER" id="PTHR43078:SF6">
    <property type="entry name" value="UDP-GLUCURONIC ACID DECARBOXYLASE 1"/>
    <property type="match status" value="1"/>
</dbReference>
<reference evidence="14 15" key="1">
    <citation type="journal article" date="2012" name="J. Bacteriol.">
        <title>Genome sequence of the bacterium Streptomyces davawensis JCM 4913 and heterologous production of the unique antibiotic roseoflavin.</title>
        <authorList>
            <person name="Jankowitsch F."/>
            <person name="Schwarz J."/>
            <person name="Ruckert C."/>
            <person name="Gust B."/>
            <person name="Szczepanowski R."/>
            <person name="Blom J."/>
            <person name="Pelzer S."/>
            <person name="Kalinowski J."/>
            <person name="Mack M."/>
        </authorList>
    </citation>
    <scope>NUCLEOTIDE SEQUENCE [LARGE SCALE GENOMIC DNA]</scope>
    <source>
        <strain evidence="15">DSM 101723 / JCM 4913 / KCC S-0913 / 768</strain>
    </source>
</reference>
<evidence type="ECO:0000256" key="3">
    <source>
        <dbReference type="ARBA" id="ARBA00022692"/>
    </source>
</evidence>
<dbReference type="EC" id="4.1.1.35" evidence="14"/>
<evidence type="ECO:0000256" key="5">
    <source>
        <dbReference type="ARBA" id="ARBA00022968"/>
    </source>
</evidence>
<dbReference type="PATRIC" id="fig|1214101.3.peg.701"/>
<dbReference type="UniPathway" id="UPA00796">
    <property type="reaction ID" value="UER00771"/>
</dbReference>
<evidence type="ECO:0000256" key="12">
    <source>
        <dbReference type="ARBA" id="ARBA00037859"/>
    </source>
</evidence>
<dbReference type="GO" id="GO:0048040">
    <property type="term" value="F:UDP-glucuronate decarboxylase activity"/>
    <property type="evidence" value="ECO:0007669"/>
    <property type="project" value="UniProtKB-EC"/>
</dbReference>
<keyword evidence="7" id="KW-0520">NAD</keyword>
<dbReference type="GO" id="GO:0070403">
    <property type="term" value="F:NAD+ binding"/>
    <property type="evidence" value="ECO:0007669"/>
    <property type="project" value="InterPro"/>
</dbReference>